<comment type="pathway">
    <text evidence="2">Porphyrin-containing compound metabolism; chlorophyll biosynthesis.</text>
</comment>
<feature type="domain" description="AAA+ ATPase" evidence="4">
    <location>
        <begin position="217"/>
        <end position="398"/>
    </location>
</feature>
<dbReference type="InterPro" id="IPR045006">
    <property type="entry name" value="CHLI-like"/>
</dbReference>
<evidence type="ECO:0000313" key="5">
    <source>
        <dbReference type="EMBL" id="CAE0627332.1"/>
    </source>
</evidence>
<evidence type="ECO:0000313" key="6">
    <source>
        <dbReference type="EMBL" id="CAE0627334.1"/>
    </source>
</evidence>
<gene>
    <name evidence="5" type="ORF">HAKA00212_LOCUS6010</name>
    <name evidence="6" type="ORF">HAKA00212_LOCUS6012</name>
</gene>
<dbReference type="InterPro" id="IPR014721">
    <property type="entry name" value="Ribsml_uS5_D2-typ_fold_subgr"/>
</dbReference>
<dbReference type="GO" id="GO:0005524">
    <property type="term" value="F:ATP binding"/>
    <property type="evidence" value="ECO:0007669"/>
    <property type="project" value="InterPro"/>
</dbReference>
<dbReference type="Pfam" id="PF13541">
    <property type="entry name" value="ChlI"/>
    <property type="match status" value="1"/>
</dbReference>
<dbReference type="InterPro" id="IPR003593">
    <property type="entry name" value="AAA+_ATPase"/>
</dbReference>
<dbReference type="PANTHER" id="PTHR32039">
    <property type="entry name" value="MAGNESIUM-CHELATASE SUBUNIT CHLI"/>
    <property type="match status" value="1"/>
</dbReference>
<dbReference type="EMBL" id="HBIU01013183">
    <property type="protein sequence ID" value="CAE0627334.1"/>
    <property type="molecule type" value="Transcribed_RNA"/>
</dbReference>
<dbReference type="GO" id="GO:0009536">
    <property type="term" value="C:plastid"/>
    <property type="evidence" value="ECO:0007669"/>
    <property type="project" value="UniProtKB-SubCell"/>
</dbReference>
<evidence type="ECO:0000256" key="2">
    <source>
        <dbReference type="ARBA" id="ARBA00005173"/>
    </source>
</evidence>
<dbReference type="UniPathway" id="UPA00668"/>
<organism evidence="6">
    <name type="scientific">Heterosigma akashiwo</name>
    <name type="common">Chromophytic alga</name>
    <name type="synonym">Heterosigma carterae</name>
    <dbReference type="NCBI Taxonomy" id="2829"/>
    <lineage>
        <taxon>Eukaryota</taxon>
        <taxon>Sar</taxon>
        <taxon>Stramenopiles</taxon>
        <taxon>Ochrophyta</taxon>
        <taxon>Raphidophyceae</taxon>
        <taxon>Chattonellales</taxon>
        <taxon>Chattonellaceae</taxon>
        <taxon>Heterosigma</taxon>
    </lineage>
</organism>
<dbReference type="Gene3D" id="3.30.230.10">
    <property type="match status" value="1"/>
</dbReference>
<dbReference type="InterPro" id="IPR020568">
    <property type="entry name" value="Ribosomal_Su5_D2-typ_SF"/>
</dbReference>
<comment type="subcellular location">
    <subcellularLocation>
        <location evidence="1">Plastid</location>
    </subcellularLocation>
</comment>
<name>A0A6V1P484_HETAK</name>
<dbReference type="CDD" id="cd00009">
    <property type="entry name" value="AAA"/>
    <property type="match status" value="1"/>
</dbReference>
<reference evidence="6" key="1">
    <citation type="submission" date="2021-01" db="EMBL/GenBank/DDBJ databases">
        <authorList>
            <person name="Corre E."/>
            <person name="Pelletier E."/>
            <person name="Niang G."/>
            <person name="Scheremetjew M."/>
            <person name="Finn R."/>
            <person name="Kale V."/>
            <person name="Holt S."/>
            <person name="Cochrane G."/>
            <person name="Meng A."/>
            <person name="Brown T."/>
            <person name="Cohen L."/>
        </authorList>
    </citation>
    <scope>NUCLEOTIDE SEQUENCE</scope>
    <source>
        <strain evidence="6">CCMP3107</strain>
    </source>
</reference>
<dbReference type="GO" id="GO:0015995">
    <property type="term" value="P:chlorophyll biosynthetic process"/>
    <property type="evidence" value="ECO:0007669"/>
    <property type="project" value="UniProtKB-UniPathway"/>
</dbReference>
<proteinExistence type="inferred from homology"/>
<dbReference type="InterPro" id="IPR025158">
    <property type="entry name" value="Mg_chelat-rel_C"/>
</dbReference>
<dbReference type="EMBL" id="HBIU01013181">
    <property type="protein sequence ID" value="CAE0627332.1"/>
    <property type="molecule type" value="Transcribed_RNA"/>
</dbReference>
<dbReference type="InterPro" id="IPR000523">
    <property type="entry name" value="Mg_chelatse_chII-like_cat_dom"/>
</dbReference>
<dbReference type="Pfam" id="PF01078">
    <property type="entry name" value="Mg_chelatase"/>
    <property type="match status" value="1"/>
</dbReference>
<dbReference type="NCBIfam" id="NF007365">
    <property type="entry name" value="PRK09862.1"/>
    <property type="match status" value="1"/>
</dbReference>
<accession>A0A6V1P484</accession>
<dbReference type="NCBIfam" id="TIGR00368">
    <property type="entry name" value="YifB family Mg chelatase-like AAA ATPase"/>
    <property type="match status" value="1"/>
</dbReference>
<dbReference type="SUPFAM" id="SSF52540">
    <property type="entry name" value="P-loop containing nucleoside triphosphate hydrolases"/>
    <property type="match status" value="1"/>
</dbReference>
<dbReference type="InterPro" id="IPR027417">
    <property type="entry name" value="P-loop_NTPase"/>
</dbReference>
<sequence length="508" mass="52830">MSLATVHSRALDGLAAAPVTVEVHLANGLPSFTVVGLADTEVKEARERVRAALANSGLGFPANKRITVNLAPADLPKEGGRFDLPMALGLLAANGQIDASRLARFECAGELSLAGELRPVRGALAMALAMRQAARQGEAGRELLLPAASAAEAALVDGLVVRQAAQLLDVVAALQPEGEALARATAMPRERPAGLPDLADIKGQAGPKRALEIAAAGGHSLLMVGPPGTGKSMLAQRLAGLLPPLDDEAALESAAVLSLAGQFDLSRWGQRPLRAPHHSASSVALVGGGSPPRPGEISLAQHGVLFLDELPEFPRAALEALREPLETGRILISRAARQAEFPARFQLVAAMNPCPCGHLGNPLRACRCTPDQVARYQGRLSGPFLDRLDLVIEVPVIPPRDLQGLAPGEASTVVAARVAAARERALRRQGVANALLPAQDLATHAVLEAPAKALLERSAEKLGWSARSFHRVLRVARSVADLAGADRLAASHVAEAIQLRRALGGAAG</sequence>
<comment type="similarity">
    <text evidence="3">Belongs to the Mg-chelatase subunits D/I family. ComM subfamily.</text>
</comment>
<dbReference type="SUPFAM" id="SSF54211">
    <property type="entry name" value="Ribosomal protein S5 domain 2-like"/>
    <property type="match status" value="1"/>
</dbReference>
<protein>
    <recommendedName>
        <fullName evidence="4">AAA+ ATPase domain-containing protein</fullName>
    </recommendedName>
</protein>
<evidence type="ECO:0000259" key="4">
    <source>
        <dbReference type="SMART" id="SM00382"/>
    </source>
</evidence>
<dbReference type="Gene3D" id="3.40.50.300">
    <property type="entry name" value="P-loop containing nucleotide triphosphate hydrolases"/>
    <property type="match status" value="1"/>
</dbReference>
<dbReference type="SMART" id="SM00382">
    <property type="entry name" value="AAA"/>
    <property type="match status" value="1"/>
</dbReference>
<dbReference type="PANTHER" id="PTHR32039:SF7">
    <property type="entry name" value="COMPETENCE PROTEIN COMM"/>
    <property type="match status" value="1"/>
</dbReference>
<evidence type="ECO:0000256" key="3">
    <source>
        <dbReference type="ARBA" id="ARBA00006354"/>
    </source>
</evidence>
<dbReference type="AlphaFoldDB" id="A0A6V1P484"/>
<evidence type="ECO:0000256" key="1">
    <source>
        <dbReference type="ARBA" id="ARBA00004474"/>
    </source>
</evidence>
<dbReference type="InterPro" id="IPR004482">
    <property type="entry name" value="Mg_chelat-rel"/>
</dbReference>
<dbReference type="Pfam" id="PF13335">
    <property type="entry name" value="Mg_chelatase_C"/>
    <property type="match status" value="1"/>
</dbReference>